<keyword evidence="6" id="KW-0949">S-adenosyl-L-methionine</keyword>
<evidence type="ECO:0000259" key="16">
    <source>
        <dbReference type="Pfam" id="PF00590"/>
    </source>
</evidence>
<dbReference type="PROSITE" id="PS00839">
    <property type="entry name" value="SUMT_1"/>
    <property type="match status" value="1"/>
</dbReference>
<reference evidence="18" key="1">
    <citation type="journal article" date="2019" name="Int. J. Syst. Evol. Microbiol.">
        <title>The Global Catalogue of Microorganisms (GCM) 10K type strain sequencing project: providing services to taxonomists for standard genome sequencing and annotation.</title>
        <authorList>
            <consortium name="The Broad Institute Genomics Platform"/>
            <consortium name="The Broad Institute Genome Sequencing Center for Infectious Disease"/>
            <person name="Wu L."/>
            <person name="Ma J."/>
        </authorList>
    </citation>
    <scope>NUCLEOTIDE SEQUENCE [LARGE SCALE GENOMIC DNA]</scope>
    <source>
        <strain evidence="18">CCM 7435</strain>
    </source>
</reference>
<dbReference type="SUPFAM" id="SSF53790">
    <property type="entry name" value="Tetrapyrrole methylase"/>
    <property type="match status" value="1"/>
</dbReference>
<evidence type="ECO:0000256" key="10">
    <source>
        <dbReference type="ARBA" id="ARBA00023244"/>
    </source>
</evidence>
<dbReference type="CDD" id="cd11642">
    <property type="entry name" value="SUMT"/>
    <property type="match status" value="1"/>
</dbReference>
<comment type="catalytic activity">
    <reaction evidence="13">
        <text>precorrin-2 + NAD(+) = sirohydrochlorin + NADH + 2 H(+)</text>
        <dbReference type="Rhea" id="RHEA:15613"/>
        <dbReference type="ChEBI" id="CHEBI:15378"/>
        <dbReference type="ChEBI" id="CHEBI:57540"/>
        <dbReference type="ChEBI" id="CHEBI:57945"/>
        <dbReference type="ChEBI" id="CHEBI:58351"/>
        <dbReference type="ChEBI" id="CHEBI:58827"/>
        <dbReference type="EC" id="1.3.1.76"/>
    </reaction>
</comment>
<keyword evidence="7 17" id="KW-0560">Oxidoreductase</keyword>
<dbReference type="GO" id="GO:0004851">
    <property type="term" value="F:uroporphyrin-III C-methyltransferase activity"/>
    <property type="evidence" value="ECO:0007669"/>
    <property type="project" value="UniProtKB-EC"/>
</dbReference>
<organism evidence="17 18">
    <name type="scientific">Ancylobacter oerskovii</name>
    <dbReference type="NCBI Taxonomy" id="459519"/>
    <lineage>
        <taxon>Bacteria</taxon>
        <taxon>Pseudomonadati</taxon>
        <taxon>Pseudomonadota</taxon>
        <taxon>Alphaproteobacteria</taxon>
        <taxon>Hyphomicrobiales</taxon>
        <taxon>Xanthobacteraceae</taxon>
        <taxon>Ancylobacter</taxon>
    </lineage>
</organism>
<dbReference type="Pfam" id="PF13241">
    <property type="entry name" value="NAD_binding_7"/>
    <property type="match status" value="1"/>
</dbReference>
<keyword evidence="11" id="KW-0511">Multifunctional enzyme</keyword>
<evidence type="ECO:0000256" key="1">
    <source>
        <dbReference type="ARBA" id="ARBA00005010"/>
    </source>
</evidence>
<sequence>MADPTGESPPPRRPAEQGGGRMAPLARLPVFFALEGRRVVLAGGSDAAAWKAELIAATGARLDVYAAEASPALAGLVAETDGRVTLHARDWTPEDLKGATLAIGAIEDDAEGARFAAVARATGVPVNVVDKPALCDFAFGAIVNRSPLVVGISTDGAAPVFGQAVRAKIESVVPQGFKQWAEAARSWRPFVAALELGHHGRRRFWERFTRHALEAPDTLPDEALREDLLARARSAREQDGRGSITLVGAGPGDPELLTLKAVRVLQSADVVLYDDLVAPAVLDVARREAKKTLVGKSGYKPSCKQDDINALMVALAQQGKRVVRLKGGDPMVFGRAGEEIAAARAAGLPIDVVPGITAAQGAASRMTVSLTHRDHARRLQFVTAHARDGKLPVDLDWTALADKAATTVVYMPQRTWGELAGKAMAAGLDPHTPALAVFSATRPEEFRVAATVATLKDRLDAAVADKFGGRPSGPCLILFGFALGEAEEFALAEAEAQGLAAQG</sequence>
<evidence type="ECO:0000256" key="11">
    <source>
        <dbReference type="ARBA" id="ARBA00023268"/>
    </source>
</evidence>
<dbReference type="InterPro" id="IPR006367">
    <property type="entry name" value="Sirohaem_synthase_N"/>
</dbReference>
<dbReference type="InterPro" id="IPR036291">
    <property type="entry name" value="NAD(P)-bd_dom_sf"/>
</dbReference>
<comment type="similarity">
    <text evidence="2 14">Belongs to the precorrin methyltransferase family.</text>
</comment>
<dbReference type="Proteomes" id="UP001597299">
    <property type="component" value="Unassembled WGS sequence"/>
</dbReference>
<dbReference type="GO" id="GO:0051266">
    <property type="term" value="F:sirohydrochlorin ferrochelatase activity"/>
    <property type="evidence" value="ECO:0007669"/>
    <property type="project" value="UniProtKB-EC"/>
</dbReference>
<dbReference type="InterPro" id="IPR003043">
    <property type="entry name" value="Uropor_MeTrfase_CS"/>
</dbReference>
<dbReference type="InterPro" id="IPR000878">
    <property type="entry name" value="4pyrrol_Mease"/>
</dbReference>
<dbReference type="InterPro" id="IPR006366">
    <property type="entry name" value="CobA/CysG_C"/>
</dbReference>
<dbReference type="SUPFAM" id="SSF51735">
    <property type="entry name" value="NAD(P)-binding Rossmann-fold domains"/>
    <property type="match status" value="1"/>
</dbReference>
<keyword evidence="5 14" id="KW-0808">Transferase</keyword>
<evidence type="ECO:0000256" key="2">
    <source>
        <dbReference type="ARBA" id="ARBA00005879"/>
    </source>
</evidence>
<dbReference type="Gene3D" id="3.40.50.720">
    <property type="entry name" value="NAD(P)-binding Rossmann-like Domain"/>
    <property type="match status" value="1"/>
</dbReference>
<evidence type="ECO:0000256" key="5">
    <source>
        <dbReference type="ARBA" id="ARBA00022679"/>
    </source>
</evidence>
<evidence type="ECO:0000256" key="4">
    <source>
        <dbReference type="ARBA" id="ARBA00022603"/>
    </source>
</evidence>
<dbReference type="PANTHER" id="PTHR45790">
    <property type="entry name" value="SIROHEME SYNTHASE-RELATED"/>
    <property type="match status" value="1"/>
</dbReference>
<comment type="pathway">
    <text evidence="12">Porphyrin-containing compound metabolism; siroheme biosynthesis; precorrin-2 from uroporphyrinogen III: step 1/1.</text>
</comment>
<keyword evidence="18" id="KW-1185">Reference proteome</keyword>
<comment type="caution">
    <text evidence="17">The sequence shown here is derived from an EMBL/GenBank/DDBJ whole genome shotgun (WGS) entry which is preliminary data.</text>
</comment>
<dbReference type="PROSITE" id="PS00840">
    <property type="entry name" value="SUMT_2"/>
    <property type="match status" value="1"/>
</dbReference>
<dbReference type="InterPro" id="IPR012409">
    <property type="entry name" value="Sirohaem_synth"/>
</dbReference>
<evidence type="ECO:0000256" key="8">
    <source>
        <dbReference type="ARBA" id="ARBA00023027"/>
    </source>
</evidence>
<evidence type="ECO:0000256" key="9">
    <source>
        <dbReference type="ARBA" id="ARBA00023239"/>
    </source>
</evidence>
<keyword evidence="8" id="KW-0520">NAD</keyword>
<evidence type="ECO:0000313" key="17">
    <source>
        <dbReference type="EMBL" id="MFD2140679.1"/>
    </source>
</evidence>
<accession>A0ABW4YWY6</accession>
<dbReference type="NCBIfam" id="TIGR01469">
    <property type="entry name" value="cobA_cysG_Cterm"/>
    <property type="match status" value="1"/>
</dbReference>
<evidence type="ECO:0000256" key="3">
    <source>
        <dbReference type="ARBA" id="ARBA00022573"/>
    </source>
</evidence>
<evidence type="ECO:0000256" key="15">
    <source>
        <dbReference type="SAM" id="MobiDB-lite"/>
    </source>
</evidence>
<evidence type="ECO:0000256" key="13">
    <source>
        <dbReference type="ARBA" id="ARBA00047561"/>
    </source>
</evidence>
<dbReference type="GO" id="GO:0032259">
    <property type="term" value="P:methylation"/>
    <property type="evidence" value="ECO:0007669"/>
    <property type="project" value="UniProtKB-KW"/>
</dbReference>
<dbReference type="EMBL" id="JBHUHD010000001">
    <property type="protein sequence ID" value="MFD2140679.1"/>
    <property type="molecule type" value="Genomic_DNA"/>
</dbReference>
<keyword evidence="3" id="KW-0169">Cobalamin biosynthesis</keyword>
<evidence type="ECO:0000256" key="12">
    <source>
        <dbReference type="ARBA" id="ARBA00025705"/>
    </source>
</evidence>
<dbReference type="NCBIfam" id="TIGR01470">
    <property type="entry name" value="cysG_Nterm"/>
    <property type="match status" value="1"/>
</dbReference>
<dbReference type="InterPro" id="IPR014777">
    <property type="entry name" value="4pyrrole_Mease_sub1"/>
</dbReference>
<dbReference type="EC" id="4.99.1.4" evidence="17"/>
<keyword evidence="10" id="KW-0627">Porphyrin biosynthesis</keyword>
<feature type="domain" description="Tetrapyrrole methylase" evidence="16">
    <location>
        <begin position="244"/>
        <end position="455"/>
    </location>
</feature>
<dbReference type="Gene3D" id="3.30.950.10">
    <property type="entry name" value="Methyltransferase, Cobalt-precorrin-4 Transmethylase, Domain 2"/>
    <property type="match status" value="1"/>
</dbReference>
<dbReference type="NCBIfam" id="NF004790">
    <property type="entry name" value="PRK06136.1"/>
    <property type="match status" value="1"/>
</dbReference>
<dbReference type="EC" id="2.1.1.107" evidence="17"/>
<dbReference type="Pfam" id="PF00590">
    <property type="entry name" value="TP_methylase"/>
    <property type="match status" value="1"/>
</dbReference>
<dbReference type="InterPro" id="IPR014776">
    <property type="entry name" value="4pyrrole_Mease_sub2"/>
</dbReference>
<protein>
    <submittedName>
        <fullName evidence="17">Siroheme synthase CysG</fullName>
        <ecNumber evidence="17">1.3.1.76</ecNumber>
        <ecNumber evidence="17">2.1.1.107</ecNumber>
        <ecNumber evidence="17">4.99.1.4</ecNumber>
    </submittedName>
</protein>
<dbReference type="NCBIfam" id="NF007922">
    <property type="entry name" value="PRK10637.1"/>
    <property type="match status" value="1"/>
</dbReference>
<proteinExistence type="inferred from homology"/>
<comment type="pathway">
    <text evidence="1">Porphyrin-containing compound metabolism; siroheme biosynthesis; sirohydrochlorin from precorrin-2: step 1/1.</text>
</comment>
<gene>
    <name evidence="17" type="primary">cysG</name>
    <name evidence="17" type="ORF">ACFSNC_09735</name>
</gene>
<keyword evidence="4 14" id="KW-0489">Methyltransferase</keyword>
<dbReference type="EC" id="1.3.1.76" evidence="17"/>
<evidence type="ECO:0000256" key="7">
    <source>
        <dbReference type="ARBA" id="ARBA00023002"/>
    </source>
</evidence>
<evidence type="ECO:0000256" key="14">
    <source>
        <dbReference type="RuleBase" id="RU003960"/>
    </source>
</evidence>
<evidence type="ECO:0000313" key="18">
    <source>
        <dbReference type="Proteomes" id="UP001597299"/>
    </source>
</evidence>
<dbReference type="PANTHER" id="PTHR45790:SF3">
    <property type="entry name" value="S-ADENOSYL-L-METHIONINE-DEPENDENT UROPORPHYRINOGEN III METHYLTRANSFERASE, CHLOROPLASTIC"/>
    <property type="match status" value="1"/>
</dbReference>
<dbReference type="RefSeq" id="WP_378296096.1">
    <property type="nucleotide sequence ID" value="NZ_JAHBGB010000002.1"/>
</dbReference>
<dbReference type="PIRSF" id="PIRSF036426">
    <property type="entry name" value="Sirohaem_synth"/>
    <property type="match status" value="1"/>
</dbReference>
<dbReference type="Gene3D" id="3.30.160.110">
    <property type="entry name" value="Siroheme synthase, domain 2"/>
    <property type="match status" value="1"/>
</dbReference>
<dbReference type="SUPFAM" id="SSF75615">
    <property type="entry name" value="Siroheme synthase middle domains-like"/>
    <property type="match status" value="1"/>
</dbReference>
<dbReference type="InterPro" id="IPR050161">
    <property type="entry name" value="Siro_Cobalamin_biosynth"/>
</dbReference>
<feature type="region of interest" description="Disordered" evidence="15">
    <location>
        <begin position="1"/>
        <end position="21"/>
    </location>
</feature>
<name>A0ABW4YWY6_9HYPH</name>
<evidence type="ECO:0000256" key="6">
    <source>
        <dbReference type="ARBA" id="ARBA00022691"/>
    </source>
</evidence>
<keyword evidence="9 17" id="KW-0456">Lyase</keyword>
<dbReference type="GO" id="GO:0043115">
    <property type="term" value="F:precorrin-2 dehydrogenase activity"/>
    <property type="evidence" value="ECO:0007669"/>
    <property type="project" value="UniProtKB-EC"/>
</dbReference>
<dbReference type="Gene3D" id="3.40.1010.10">
    <property type="entry name" value="Cobalt-precorrin-4 Transmethylase, Domain 1"/>
    <property type="match status" value="1"/>
</dbReference>
<dbReference type="InterPro" id="IPR035996">
    <property type="entry name" value="4pyrrol_Methylase_sf"/>
</dbReference>